<accession>A0A2G4YX87</accession>
<comment type="caution">
    <text evidence="3">The sequence shown here is derived from an EMBL/GenBank/DDBJ whole genome shotgun (WGS) entry which is preliminary data.</text>
</comment>
<evidence type="ECO:0000259" key="2">
    <source>
        <dbReference type="Pfam" id="PF13193"/>
    </source>
</evidence>
<evidence type="ECO:0000259" key="1">
    <source>
        <dbReference type="Pfam" id="PF00501"/>
    </source>
</evidence>
<name>A0A2G4YX87_9PROT</name>
<dbReference type="Gene3D" id="3.30.300.30">
    <property type="match status" value="1"/>
</dbReference>
<keyword evidence="4" id="KW-1185">Reference proteome</keyword>
<dbReference type="InterPro" id="IPR000873">
    <property type="entry name" value="AMP-dep_synth/lig_dom"/>
</dbReference>
<dbReference type="EMBL" id="PDEM01000009">
    <property type="protein sequence ID" value="PHZ86056.1"/>
    <property type="molecule type" value="Genomic_DNA"/>
</dbReference>
<dbReference type="RefSeq" id="WP_099471640.1">
    <property type="nucleotide sequence ID" value="NZ_CP041025.1"/>
</dbReference>
<sequence>MHIRLSDFIKQQAKRHPNHMALKFKKEEMTYGALEDNVKAFGQGLLAQGLDKNDRVACYLPKQMETVTAIFGPAHAGGVFVPVNPGLKPRQVGYILQDCNVRFLVTSGDRLMGLKVELAACADLKLIVVTGKMPAQAEVIATETGKEIISYEAFLTQGKACDLLPHTVIDTDMTAILYTSGSTGMPKGVVLSHRNMIAGAESVAAYLENTNEDVILSVLPLSFDAGLSQLTTAFFVGATVVLMNFLLPRDVIRQAAKHNVTGITCVPPLWIQLADLDWPEEVIGSLRYIATTGGRMPIPVTRKLQSVLHKSDIYLMYGLTEAFRSTYLPPSEVDRIPDSIGKAIPNAEIMVVREDGTSCEVGEVGELVHRGALVGLGYWNDPERTNERYRPAPGQPAGLPNPEIAVWSGDTVKKDADGYLYFIGRRDEMIKTSGFRTSPTEVEELIYASGLVDELAAIGVDHDQLGQAIWVIATAKTNAKLDQDAILTYCRAEMPTYMVPQRLIEWPSLPRNPNGKIDRKSIAATLKEEEL</sequence>
<dbReference type="Pfam" id="PF00501">
    <property type="entry name" value="AMP-binding"/>
    <property type="match status" value="1"/>
</dbReference>
<keyword evidence="3" id="KW-0436">Ligase</keyword>
<evidence type="ECO:0000313" key="4">
    <source>
        <dbReference type="Proteomes" id="UP000229730"/>
    </source>
</evidence>
<gene>
    <name evidence="3" type="ORF">CRD36_05125</name>
</gene>
<dbReference type="InterPro" id="IPR025110">
    <property type="entry name" value="AMP-bd_C"/>
</dbReference>
<dbReference type="NCBIfam" id="TIGR03098">
    <property type="entry name" value="ligase_PEP_1"/>
    <property type="match status" value="1"/>
</dbReference>
<reference evidence="3 4" key="1">
    <citation type="submission" date="2017-10" db="EMBL/GenBank/DDBJ databases">
        <title>Frigbacter circumglobatus gen. nov. sp. nov., isolated from sediment cultured in situ.</title>
        <authorList>
            <person name="Zhao Z."/>
        </authorList>
    </citation>
    <scope>NUCLEOTIDE SEQUENCE [LARGE SCALE GENOMIC DNA]</scope>
    <source>
        <strain evidence="3 4">ZYL</strain>
    </source>
</reference>
<dbReference type="InterPro" id="IPR017529">
    <property type="entry name" value="AcylCoA_ligase_PEP_1"/>
</dbReference>
<dbReference type="InterPro" id="IPR020845">
    <property type="entry name" value="AMP-binding_CS"/>
</dbReference>
<dbReference type="SUPFAM" id="SSF56801">
    <property type="entry name" value="Acetyl-CoA synthetase-like"/>
    <property type="match status" value="1"/>
</dbReference>
<feature type="domain" description="AMP-dependent synthetase/ligase" evidence="1">
    <location>
        <begin position="10"/>
        <end position="379"/>
    </location>
</feature>
<dbReference type="OrthoDB" id="9803968at2"/>
<dbReference type="Proteomes" id="UP000229730">
    <property type="component" value="Unassembled WGS sequence"/>
</dbReference>
<proteinExistence type="predicted"/>
<dbReference type="Gene3D" id="3.40.50.12780">
    <property type="entry name" value="N-terminal domain of ligase-like"/>
    <property type="match status" value="1"/>
</dbReference>
<dbReference type="InterPro" id="IPR045851">
    <property type="entry name" value="AMP-bd_C_sf"/>
</dbReference>
<dbReference type="Pfam" id="PF13193">
    <property type="entry name" value="AMP-binding_C"/>
    <property type="match status" value="1"/>
</dbReference>
<dbReference type="PANTHER" id="PTHR43767:SF1">
    <property type="entry name" value="NONRIBOSOMAL PEPTIDE SYNTHASE PES1 (EUROFUNG)-RELATED"/>
    <property type="match status" value="1"/>
</dbReference>
<feature type="domain" description="AMP-binding enzyme C-terminal" evidence="2">
    <location>
        <begin position="441"/>
        <end position="516"/>
    </location>
</feature>
<protein>
    <submittedName>
        <fullName evidence="3">Acyl-CoA ligase (AMP-forming), exosortase A system-associated</fullName>
    </submittedName>
</protein>
<dbReference type="InterPro" id="IPR042099">
    <property type="entry name" value="ANL_N_sf"/>
</dbReference>
<organism evidence="3 4">
    <name type="scientific">Paremcibacter congregatus</name>
    <dbReference type="NCBI Taxonomy" id="2043170"/>
    <lineage>
        <taxon>Bacteria</taxon>
        <taxon>Pseudomonadati</taxon>
        <taxon>Pseudomonadota</taxon>
        <taxon>Alphaproteobacteria</taxon>
        <taxon>Emcibacterales</taxon>
        <taxon>Emcibacteraceae</taxon>
        <taxon>Paremcibacter</taxon>
    </lineage>
</organism>
<dbReference type="PANTHER" id="PTHR43767">
    <property type="entry name" value="LONG-CHAIN-FATTY-ACID--COA LIGASE"/>
    <property type="match status" value="1"/>
</dbReference>
<dbReference type="PROSITE" id="PS00455">
    <property type="entry name" value="AMP_BINDING"/>
    <property type="match status" value="1"/>
</dbReference>
<dbReference type="InParanoid" id="A0A2G4YX87"/>
<dbReference type="InterPro" id="IPR050237">
    <property type="entry name" value="ATP-dep_AMP-bd_enzyme"/>
</dbReference>
<dbReference type="GO" id="GO:0016878">
    <property type="term" value="F:acid-thiol ligase activity"/>
    <property type="evidence" value="ECO:0007669"/>
    <property type="project" value="UniProtKB-ARBA"/>
</dbReference>
<evidence type="ECO:0000313" key="3">
    <source>
        <dbReference type="EMBL" id="PHZ86056.1"/>
    </source>
</evidence>
<dbReference type="AlphaFoldDB" id="A0A2G4YX87"/>